<gene>
    <name evidence="1" type="ORF">M419DRAFT_71389</name>
</gene>
<dbReference type="Proteomes" id="UP000024376">
    <property type="component" value="Unassembled WGS sequence"/>
</dbReference>
<sequence length="121" mass="13055">MSAATSPNAVPNPLQPDVAALKATHRGSAEDGRKLINLILCCVDQLGCSTSHTAENISILTPTGARINSYHKNCMIERLAYMYALSDCNSGDAKQPTASLPRPNLTISHVTMRVHLKQKRA</sequence>
<protein>
    <submittedName>
        <fullName evidence="1">Uncharacterized protein</fullName>
    </submittedName>
</protein>
<name>A0A024SIM6_HYPJR</name>
<evidence type="ECO:0000313" key="2">
    <source>
        <dbReference type="Proteomes" id="UP000024376"/>
    </source>
</evidence>
<reference evidence="2" key="1">
    <citation type="journal article" date="2013" name="Ind. Biotechnol.">
        <title>Comparative genomics analysis of Trichoderma reesei strains.</title>
        <authorList>
            <person name="Koike H."/>
            <person name="Aerts A."/>
            <person name="LaButti K."/>
            <person name="Grigoriev I.V."/>
            <person name="Baker S.E."/>
        </authorList>
    </citation>
    <scope>NUCLEOTIDE SEQUENCE [LARGE SCALE GENOMIC DNA]</scope>
    <source>
        <strain evidence="2">ATCC 56765 / BCRC 32924 / NRRL 11460 / Rut C-30</strain>
    </source>
</reference>
<proteinExistence type="predicted"/>
<organism evidence="1 2">
    <name type="scientific">Hypocrea jecorina (strain ATCC 56765 / BCRC 32924 / NRRL 11460 / Rut C-30)</name>
    <name type="common">Trichoderma reesei</name>
    <dbReference type="NCBI Taxonomy" id="1344414"/>
    <lineage>
        <taxon>Eukaryota</taxon>
        <taxon>Fungi</taxon>
        <taxon>Dikarya</taxon>
        <taxon>Ascomycota</taxon>
        <taxon>Pezizomycotina</taxon>
        <taxon>Sordariomycetes</taxon>
        <taxon>Hypocreomycetidae</taxon>
        <taxon>Hypocreales</taxon>
        <taxon>Hypocreaceae</taxon>
        <taxon>Trichoderma</taxon>
    </lineage>
</organism>
<accession>A0A024SIM6</accession>
<dbReference type="EMBL" id="KI911140">
    <property type="protein sequence ID" value="ETS05606.1"/>
    <property type="molecule type" value="Genomic_DNA"/>
</dbReference>
<dbReference type="AlphaFoldDB" id="A0A024SIM6"/>
<evidence type="ECO:0000313" key="1">
    <source>
        <dbReference type="EMBL" id="ETS05606.1"/>
    </source>
</evidence>
<dbReference type="HOGENOM" id="CLU_2038388_0_0_1"/>
<dbReference type="KEGG" id="trr:M419DRAFT_71389"/>